<feature type="domain" description="HTH iclR-type" evidence="4">
    <location>
        <begin position="30"/>
        <end position="90"/>
    </location>
</feature>
<evidence type="ECO:0000313" key="7">
    <source>
        <dbReference type="Proteomes" id="UP000600449"/>
    </source>
</evidence>
<dbReference type="Proteomes" id="UP000600449">
    <property type="component" value="Unassembled WGS sequence"/>
</dbReference>
<keyword evidence="2" id="KW-0238">DNA-binding</keyword>
<dbReference type="AlphaFoldDB" id="A0A917QHG2"/>
<dbReference type="RefSeq" id="WP_188915286.1">
    <property type="nucleotide sequence ID" value="NZ_BMMF01000015.1"/>
</dbReference>
<dbReference type="InterPro" id="IPR014757">
    <property type="entry name" value="Tscrpt_reg_IclR_C"/>
</dbReference>
<evidence type="ECO:0000256" key="2">
    <source>
        <dbReference type="ARBA" id="ARBA00023125"/>
    </source>
</evidence>
<accession>A0A917QHG2</accession>
<dbReference type="PROSITE" id="PS51078">
    <property type="entry name" value="ICLR_ED"/>
    <property type="match status" value="1"/>
</dbReference>
<dbReference type="PANTHER" id="PTHR30136">
    <property type="entry name" value="HELIX-TURN-HELIX TRANSCRIPTIONAL REGULATOR, ICLR FAMILY"/>
    <property type="match status" value="1"/>
</dbReference>
<dbReference type="InterPro" id="IPR005471">
    <property type="entry name" value="Tscrpt_reg_IclR_N"/>
</dbReference>
<dbReference type="InterPro" id="IPR050707">
    <property type="entry name" value="HTH_MetabolicPath_Reg"/>
</dbReference>
<dbReference type="InterPro" id="IPR036388">
    <property type="entry name" value="WH-like_DNA-bd_sf"/>
</dbReference>
<keyword evidence="1" id="KW-0805">Transcription regulation</keyword>
<dbReference type="InterPro" id="IPR036390">
    <property type="entry name" value="WH_DNA-bd_sf"/>
</dbReference>
<dbReference type="NCBIfam" id="TIGR02431">
    <property type="entry name" value="pcaR_pcaU"/>
    <property type="match status" value="1"/>
</dbReference>
<proteinExistence type="predicted"/>
<evidence type="ECO:0000256" key="1">
    <source>
        <dbReference type="ARBA" id="ARBA00023015"/>
    </source>
</evidence>
<comment type="caution">
    <text evidence="6">The sequence shown here is derived from an EMBL/GenBank/DDBJ whole genome shotgun (WGS) entry which is preliminary data.</text>
</comment>
<dbReference type="InterPro" id="IPR029016">
    <property type="entry name" value="GAF-like_dom_sf"/>
</dbReference>
<dbReference type="Pfam" id="PF01614">
    <property type="entry name" value="IclR_C"/>
    <property type="match status" value="1"/>
</dbReference>
<dbReference type="GO" id="GO:0045892">
    <property type="term" value="P:negative regulation of DNA-templated transcription"/>
    <property type="evidence" value="ECO:0007669"/>
    <property type="project" value="TreeGrafter"/>
</dbReference>
<dbReference type="Gene3D" id="1.10.10.10">
    <property type="entry name" value="Winged helix-like DNA-binding domain superfamily/Winged helix DNA-binding domain"/>
    <property type="match status" value="1"/>
</dbReference>
<name>A0A917QHG2_9HYPH</name>
<evidence type="ECO:0000259" key="5">
    <source>
        <dbReference type="PROSITE" id="PS51078"/>
    </source>
</evidence>
<dbReference type="SUPFAM" id="SSF46785">
    <property type="entry name" value="Winged helix' DNA-binding domain"/>
    <property type="match status" value="1"/>
</dbReference>
<dbReference type="GO" id="GO:0003700">
    <property type="term" value="F:DNA-binding transcription factor activity"/>
    <property type="evidence" value="ECO:0007669"/>
    <property type="project" value="TreeGrafter"/>
</dbReference>
<evidence type="ECO:0000256" key="3">
    <source>
        <dbReference type="ARBA" id="ARBA00023163"/>
    </source>
</evidence>
<evidence type="ECO:0000259" key="4">
    <source>
        <dbReference type="PROSITE" id="PS51077"/>
    </source>
</evidence>
<organism evidence="6 7">
    <name type="scientific">Salinarimonas ramus</name>
    <dbReference type="NCBI Taxonomy" id="690164"/>
    <lineage>
        <taxon>Bacteria</taxon>
        <taxon>Pseudomonadati</taxon>
        <taxon>Pseudomonadota</taxon>
        <taxon>Alphaproteobacteria</taxon>
        <taxon>Hyphomicrobiales</taxon>
        <taxon>Salinarimonadaceae</taxon>
        <taxon>Salinarimonas</taxon>
    </lineage>
</organism>
<dbReference type="PROSITE" id="PS51077">
    <property type="entry name" value="HTH_ICLR"/>
    <property type="match status" value="1"/>
</dbReference>
<dbReference type="GO" id="GO:0046278">
    <property type="term" value="P:3,4-dihydroxybenzoate metabolic process"/>
    <property type="evidence" value="ECO:0007669"/>
    <property type="project" value="InterPro"/>
</dbReference>
<gene>
    <name evidence="6" type="primary">pcaR</name>
    <name evidence="6" type="ORF">GCM10011322_42500</name>
</gene>
<dbReference type="EMBL" id="BMMF01000015">
    <property type="protein sequence ID" value="GGK50920.1"/>
    <property type="molecule type" value="Genomic_DNA"/>
</dbReference>
<sequence>MANDDLRDEDRIEALPDVTAESGNEDRDYVTSLARGLEVIRAFNRSKSRMTLSEVAERTAMTRAAVRRFLLTLVREGYAESDGKYFRLRPKVLELGFSLLSSMDITEIMQPVVDELAQRLQESVFVAVLDDDAVRYVARATTQRVVSIGINLGSRAPAHAVSTGRVLLSGLPEEKLNAYLDNAVLEKITPHTVTSKVQLASLIEETRRQGWAIVDQELEVGLRSISAPIKNRSGEVVAALNVCCPSVRLTTKEMQAQVLPELLDAASRISLMMLR</sequence>
<reference evidence="6 7" key="1">
    <citation type="journal article" date="2014" name="Int. J. Syst. Evol. Microbiol.">
        <title>Complete genome sequence of Corynebacterium casei LMG S-19264T (=DSM 44701T), isolated from a smear-ripened cheese.</title>
        <authorList>
            <consortium name="US DOE Joint Genome Institute (JGI-PGF)"/>
            <person name="Walter F."/>
            <person name="Albersmeier A."/>
            <person name="Kalinowski J."/>
            <person name="Ruckert C."/>
        </authorList>
    </citation>
    <scope>NUCLEOTIDE SEQUENCE [LARGE SCALE GENOMIC DNA]</scope>
    <source>
        <strain evidence="6 7">CGMCC 1.9161</strain>
    </source>
</reference>
<dbReference type="SMART" id="SM00346">
    <property type="entry name" value="HTH_ICLR"/>
    <property type="match status" value="1"/>
</dbReference>
<keyword evidence="3" id="KW-0804">Transcription</keyword>
<protein>
    <submittedName>
        <fullName evidence="6">IclR family transcriptional regulator</fullName>
    </submittedName>
</protein>
<dbReference type="Pfam" id="PF09339">
    <property type="entry name" value="HTH_IclR"/>
    <property type="match status" value="1"/>
</dbReference>
<dbReference type="InterPro" id="IPR012794">
    <property type="entry name" value="PcaR_PcaU"/>
</dbReference>
<dbReference type="PANTHER" id="PTHR30136:SF34">
    <property type="entry name" value="TRANSCRIPTIONAL REGULATOR"/>
    <property type="match status" value="1"/>
</dbReference>
<dbReference type="GO" id="GO:0003677">
    <property type="term" value="F:DNA binding"/>
    <property type="evidence" value="ECO:0007669"/>
    <property type="project" value="UniProtKB-KW"/>
</dbReference>
<dbReference type="GO" id="GO:0045893">
    <property type="term" value="P:positive regulation of DNA-templated transcription"/>
    <property type="evidence" value="ECO:0007669"/>
    <property type="project" value="InterPro"/>
</dbReference>
<dbReference type="SUPFAM" id="SSF55781">
    <property type="entry name" value="GAF domain-like"/>
    <property type="match status" value="1"/>
</dbReference>
<feature type="domain" description="IclR-ED" evidence="5">
    <location>
        <begin position="91"/>
        <end position="275"/>
    </location>
</feature>
<evidence type="ECO:0000313" key="6">
    <source>
        <dbReference type="EMBL" id="GGK50920.1"/>
    </source>
</evidence>
<dbReference type="Gene3D" id="3.30.450.40">
    <property type="match status" value="1"/>
</dbReference>
<keyword evidence="7" id="KW-1185">Reference proteome</keyword>